<organism evidence="1 2">
    <name type="scientific">Rubroshorea leprosula</name>
    <dbReference type="NCBI Taxonomy" id="152421"/>
    <lineage>
        <taxon>Eukaryota</taxon>
        <taxon>Viridiplantae</taxon>
        <taxon>Streptophyta</taxon>
        <taxon>Embryophyta</taxon>
        <taxon>Tracheophyta</taxon>
        <taxon>Spermatophyta</taxon>
        <taxon>Magnoliopsida</taxon>
        <taxon>eudicotyledons</taxon>
        <taxon>Gunneridae</taxon>
        <taxon>Pentapetalae</taxon>
        <taxon>rosids</taxon>
        <taxon>malvids</taxon>
        <taxon>Malvales</taxon>
        <taxon>Dipterocarpaceae</taxon>
        <taxon>Rubroshorea</taxon>
    </lineage>
</organism>
<dbReference type="EMBL" id="BPVZ01000102">
    <property type="protein sequence ID" value="GKV33732.1"/>
    <property type="molecule type" value="Genomic_DNA"/>
</dbReference>
<gene>
    <name evidence="1" type="ORF">SLEP1_g42196</name>
</gene>
<dbReference type="Proteomes" id="UP001054252">
    <property type="component" value="Unassembled WGS sequence"/>
</dbReference>
<evidence type="ECO:0000313" key="1">
    <source>
        <dbReference type="EMBL" id="GKV33732.1"/>
    </source>
</evidence>
<dbReference type="AlphaFoldDB" id="A0AAV5LAE2"/>
<keyword evidence="2" id="KW-1185">Reference proteome</keyword>
<protein>
    <submittedName>
        <fullName evidence="1">Uncharacterized protein</fullName>
    </submittedName>
</protein>
<reference evidence="1 2" key="1">
    <citation type="journal article" date="2021" name="Commun. Biol.">
        <title>The genome of Shorea leprosula (Dipterocarpaceae) highlights the ecological relevance of drought in aseasonal tropical rainforests.</title>
        <authorList>
            <person name="Ng K.K.S."/>
            <person name="Kobayashi M.J."/>
            <person name="Fawcett J.A."/>
            <person name="Hatakeyama M."/>
            <person name="Paape T."/>
            <person name="Ng C.H."/>
            <person name="Ang C.C."/>
            <person name="Tnah L.H."/>
            <person name="Lee C.T."/>
            <person name="Nishiyama T."/>
            <person name="Sese J."/>
            <person name="O'Brien M.J."/>
            <person name="Copetti D."/>
            <person name="Mohd Noor M.I."/>
            <person name="Ong R.C."/>
            <person name="Putra M."/>
            <person name="Sireger I.Z."/>
            <person name="Indrioko S."/>
            <person name="Kosugi Y."/>
            <person name="Izuno A."/>
            <person name="Isagi Y."/>
            <person name="Lee S.L."/>
            <person name="Shimizu K.K."/>
        </authorList>
    </citation>
    <scope>NUCLEOTIDE SEQUENCE [LARGE SCALE GENOMIC DNA]</scope>
    <source>
        <strain evidence="1">214</strain>
    </source>
</reference>
<proteinExistence type="predicted"/>
<accession>A0AAV5LAE2</accession>
<name>A0AAV5LAE2_9ROSI</name>
<evidence type="ECO:0000313" key="2">
    <source>
        <dbReference type="Proteomes" id="UP001054252"/>
    </source>
</evidence>
<comment type="caution">
    <text evidence="1">The sequence shown here is derived from an EMBL/GenBank/DDBJ whole genome shotgun (WGS) entry which is preliminary data.</text>
</comment>
<sequence length="463" mass="50020">MAHERWNRMASEMASWLQARPELSCHKDELKQLSSSKVVYLIQVHLGMGCHEDELKQLSSSEIVCLIQVDLGMGYDEDEQKQLSSFEGIYLIEEFAEKDKNPTQTLENGCRKNVGTLLRMLTPCSSCFTSFSSCLTSAPRVQLVLKFCTSCSTFAAPGSPRQLVFELCSSSSCSSFALRAGPLQLVADLGSKCLSSATRAQVLHFVLDLGSKSRAQVLDFVLDLGSKCLSFVAGGFCSVHVTELGDYFAAAGLPCFCQAAAPLSFVVAEVGGCQVEVSSSGSSRTFPACAGCSQLVLEQDARISCSSIPQLGLQHSTTRAPGVCSSCSSKMLAAHYCRTPRGLLGATCRCFLPSTDGEQEVVADVHGVFTGKFFAPPNGSWFNRHPEGWCPVPPELPSLTLPSAFSVIGTINFCSLAADWRDLIFYYSDFDDEVGELKGLGDYFVAAELEECFSSVQANKPIL</sequence>